<name>W1PAK2_AMBTC</name>
<reference evidence="2" key="1">
    <citation type="journal article" date="2013" name="Science">
        <title>The Amborella genome and the evolution of flowering plants.</title>
        <authorList>
            <consortium name="Amborella Genome Project"/>
        </authorList>
    </citation>
    <scope>NUCLEOTIDE SEQUENCE [LARGE SCALE GENOMIC DNA]</scope>
</reference>
<dbReference type="Proteomes" id="UP000017836">
    <property type="component" value="Unassembled WGS sequence"/>
</dbReference>
<dbReference type="AlphaFoldDB" id="W1PAK2"/>
<accession>W1PAK2</accession>
<dbReference type="EMBL" id="KI394182">
    <property type="protein sequence ID" value="ERN04689.1"/>
    <property type="molecule type" value="Genomic_DNA"/>
</dbReference>
<evidence type="ECO:0000313" key="1">
    <source>
        <dbReference type="EMBL" id="ERN04689.1"/>
    </source>
</evidence>
<evidence type="ECO:0000313" key="2">
    <source>
        <dbReference type="Proteomes" id="UP000017836"/>
    </source>
</evidence>
<dbReference type="HOGENOM" id="CLU_2500944_0_0_1"/>
<gene>
    <name evidence="1" type="ORF">AMTR_s00076p00156110</name>
</gene>
<proteinExistence type="predicted"/>
<keyword evidence="2" id="KW-1185">Reference proteome</keyword>
<protein>
    <submittedName>
        <fullName evidence="1">Uncharacterized protein</fullName>
    </submittedName>
</protein>
<dbReference type="Gramene" id="ERN04689">
    <property type="protein sequence ID" value="ERN04689"/>
    <property type="gene ID" value="AMTR_s00076p00156110"/>
</dbReference>
<organism evidence="1 2">
    <name type="scientific">Amborella trichopoda</name>
    <dbReference type="NCBI Taxonomy" id="13333"/>
    <lineage>
        <taxon>Eukaryota</taxon>
        <taxon>Viridiplantae</taxon>
        <taxon>Streptophyta</taxon>
        <taxon>Embryophyta</taxon>
        <taxon>Tracheophyta</taxon>
        <taxon>Spermatophyta</taxon>
        <taxon>Magnoliopsida</taxon>
        <taxon>Amborellales</taxon>
        <taxon>Amborellaceae</taxon>
        <taxon>Amborella</taxon>
    </lineage>
</organism>
<sequence length="86" mass="10008">MPSVLSISTIDRKFAFLVTCLRHFTHAPVVECLRDVNVHGPKYYNHRQMVSLAHDANTTSSWRFTYTPAVERLRDFNALDSKYLNH</sequence>